<dbReference type="NCBIfam" id="TIGR01164">
    <property type="entry name" value="rplP_bact"/>
    <property type="match status" value="1"/>
</dbReference>
<reference evidence="5 6" key="1">
    <citation type="submission" date="2023-10" db="EMBL/GenBank/DDBJ databases">
        <title>Draft Genome Sequence of Candida saopaulonensis from a very Premature Infant with Sepsis.</title>
        <authorList>
            <person name="Ning Y."/>
            <person name="Dai R."/>
            <person name="Xiao M."/>
            <person name="Xu Y."/>
            <person name="Yan Q."/>
            <person name="Zhang L."/>
        </authorList>
    </citation>
    <scope>NUCLEOTIDE SEQUENCE [LARGE SCALE GENOMIC DNA]</scope>
    <source>
        <strain evidence="5 6">19XY460</strain>
    </source>
</reference>
<dbReference type="InterPro" id="IPR016180">
    <property type="entry name" value="Ribosomal_uL16_dom"/>
</dbReference>
<sequence length="234" mass="26372">MWARTLFNGLRGPMPLAQARPSLFLLLPSSPFQSAIPTIAKRYTHEYAPRYKRIRKQFKGRVSVRTGGSIKGNSVEFGEVGLRLKSNGVRMSALQLKEADKTITRVLRGTGASLVTRFICNIAVCVKGNQTRMGKGKGAFEYWACRVPTGKVLFEIKGDVHDHVSKMAFVAAARRLPGTFEIVNKQSQVRVSPTAVIDKPEPINYLDVMKKRPTKKWTNIQESKRPEYMMFRGR</sequence>
<dbReference type="Pfam" id="PF00252">
    <property type="entry name" value="Ribosomal_L16"/>
    <property type="match status" value="1"/>
</dbReference>
<dbReference type="InterPro" id="IPR036920">
    <property type="entry name" value="Ribosomal_uL16_sf"/>
</dbReference>
<dbReference type="GeneID" id="88172945"/>
<dbReference type="CDD" id="cd01433">
    <property type="entry name" value="Ribosomal_L16_L10e"/>
    <property type="match status" value="1"/>
</dbReference>
<dbReference type="GO" id="GO:0005762">
    <property type="term" value="C:mitochondrial large ribosomal subunit"/>
    <property type="evidence" value="ECO:0007669"/>
    <property type="project" value="TreeGrafter"/>
</dbReference>
<dbReference type="Gene3D" id="3.90.1170.10">
    <property type="entry name" value="Ribosomal protein L10e/L16"/>
    <property type="match status" value="1"/>
</dbReference>
<dbReference type="PANTHER" id="PTHR12220:SF13">
    <property type="entry name" value="LARGE RIBOSOMAL SUBUNIT PROTEIN UL16M"/>
    <property type="match status" value="1"/>
</dbReference>
<dbReference type="KEGG" id="asau:88172945"/>
<dbReference type="InterPro" id="IPR000114">
    <property type="entry name" value="Ribosomal_uL16_bact-type"/>
</dbReference>
<keyword evidence="3 4" id="KW-0687">Ribonucleoprotein</keyword>
<dbReference type="RefSeq" id="XP_062876984.1">
    <property type="nucleotide sequence ID" value="XM_063020914.1"/>
</dbReference>
<keyword evidence="2 4" id="KW-0689">Ribosomal protein</keyword>
<evidence type="ECO:0008006" key="7">
    <source>
        <dbReference type="Google" id="ProtNLM"/>
    </source>
</evidence>
<dbReference type="InterPro" id="IPR047873">
    <property type="entry name" value="Ribosomal_uL16"/>
</dbReference>
<comment type="similarity">
    <text evidence="1 4">Belongs to the universal ribosomal protein uL16 family.</text>
</comment>
<dbReference type="GO" id="GO:0003735">
    <property type="term" value="F:structural constituent of ribosome"/>
    <property type="evidence" value="ECO:0007669"/>
    <property type="project" value="InterPro"/>
</dbReference>
<gene>
    <name evidence="5" type="ORF">PUMCH_001880</name>
</gene>
<evidence type="ECO:0000256" key="2">
    <source>
        <dbReference type="ARBA" id="ARBA00022980"/>
    </source>
</evidence>
<dbReference type="InterPro" id="IPR020798">
    <property type="entry name" value="Ribosomal_uL16_CS"/>
</dbReference>
<keyword evidence="6" id="KW-1185">Reference proteome</keyword>
<dbReference type="AlphaFoldDB" id="A0AAX4H858"/>
<dbReference type="Proteomes" id="UP001338582">
    <property type="component" value="Chromosome 2"/>
</dbReference>
<evidence type="ECO:0000313" key="6">
    <source>
        <dbReference type="Proteomes" id="UP001338582"/>
    </source>
</evidence>
<evidence type="ECO:0000256" key="1">
    <source>
        <dbReference type="ARBA" id="ARBA00008931"/>
    </source>
</evidence>
<evidence type="ECO:0000313" key="5">
    <source>
        <dbReference type="EMBL" id="WPK24601.1"/>
    </source>
</evidence>
<dbReference type="PANTHER" id="PTHR12220">
    <property type="entry name" value="50S/60S RIBOSOMAL PROTEIN L16"/>
    <property type="match status" value="1"/>
</dbReference>
<organism evidence="5 6">
    <name type="scientific">Australozyma saopauloensis</name>
    <dbReference type="NCBI Taxonomy" id="291208"/>
    <lineage>
        <taxon>Eukaryota</taxon>
        <taxon>Fungi</taxon>
        <taxon>Dikarya</taxon>
        <taxon>Ascomycota</taxon>
        <taxon>Saccharomycotina</taxon>
        <taxon>Pichiomycetes</taxon>
        <taxon>Metschnikowiaceae</taxon>
        <taxon>Australozyma</taxon>
    </lineage>
</organism>
<dbReference type="PROSITE" id="PS00701">
    <property type="entry name" value="RIBOSOMAL_L16_2"/>
    <property type="match status" value="1"/>
</dbReference>
<accession>A0AAX4H858</accession>
<dbReference type="GO" id="GO:0032543">
    <property type="term" value="P:mitochondrial translation"/>
    <property type="evidence" value="ECO:0007669"/>
    <property type="project" value="TreeGrafter"/>
</dbReference>
<protein>
    <recommendedName>
        <fullName evidence="7">Ribosomal protein L10e/L16 domain-containing protein</fullName>
    </recommendedName>
</protein>
<proteinExistence type="inferred from homology"/>
<dbReference type="EMBL" id="CP138895">
    <property type="protein sequence ID" value="WPK24601.1"/>
    <property type="molecule type" value="Genomic_DNA"/>
</dbReference>
<dbReference type="PRINTS" id="PR00060">
    <property type="entry name" value="RIBOSOMALL16"/>
</dbReference>
<dbReference type="GO" id="GO:0019843">
    <property type="term" value="F:rRNA binding"/>
    <property type="evidence" value="ECO:0007669"/>
    <property type="project" value="InterPro"/>
</dbReference>
<evidence type="ECO:0000256" key="4">
    <source>
        <dbReference type="RuleBase" id="RU004413"/>
    </source>
</evidence>
<name>A0AAX4H858_9ASCO</name>
<evidence type="ECO:0000256" key="3">
    <source>
        <dbReference type="ARBA" id="ARBA00023274"/>
    </source>
</evidence>
<dbReference type="SUPFAM" id="SSF54686">
    <property type="entry name" value="Ribosomal protein L16p/L10e"/>
    <property type="match status" value="1"/>
</dbReference>